<dbReference type="EMBL" id="PHQP01000023">
    <property type="protein sequence ID" value="RAV34224.1"/>
    <property type="molecule type" value="Genomic_DNA"/>
</dbReference>
<reference evidence="3 4" key="1">
    <citation type="journal article" date="2018" name="Syst. Appl. Microbiol.">
        <title>Corynebacterium heidelbergense sp. nov., isolated from the preen glands of Egyptian geese (Alopochen aegyptiacus).</title>
        <authorList>
            <person name="Braun M.S."/>
            <person name="Wang E."/>
            <person name="Zimmermann S."/>
            <person name="Wink M."/>
        </authorList>
    </citation>
    <scope>NUCLEOTIDE SEQUENCE [LARGE SCALE GENOMIC DNA]</scope>
    <source>
        <strain evidence="3 4">DSM 104638</strain>
    </source>
</reference>
<proteinExistence type="predicted"/>
<evidence type="ECO:0000313" key="4">
    <source>
        <dbReference type="Proteomes" id="UP000251047"/>
    </source>
</evidence>
<dbReference type="Proteomes" id="UP000251047">
    <property type="component" value="Unassembled WGS sequence"/>
</dbReference>
<organism evidence="3 4">
    <name type="scientific">Corynebacterium heidelbergense</name>
    <dbReference type="NCBI Taxonomy" id="2055947"/>
    <lineage>
        <taxon>Bacteria</taxon>
        <taxon>Bacillati</taxon>
        <taxon>Actinomycetota</taxon>
        <taxon>Actinomycetes</taxon>
        <taxon>Mycobacteriales</taxon>
        <taxon>Corynebacteriaceae</taxon>
        <taxon>Corynebacterium</taxon>
    </lineage>
</organism>
<evidence type="ECO:0000256" key="1">
    <source>
        <dbReference type="SAM" id="MobiDB-lite"/>
    </source>
</evidence>
<dbReference type="InterPro" id="IPR007210">
    <property type="entry name" value="ABC_Gly_betaine_transp_sub-bd"/>
</dbReference>
<dbReference type="GO" id="GO:0022857">
    <property type="term" value="F:transmembrane transporter activity"/>
    <property type="evidence" value="ECO:0007669"/>
    <property type="project" value="InterPro"/>
</dbReference>
<sequence>MDRQADPHANPEPTGHAAAPRDHGSNLAAATGRSGTGDLPHRSGSEPYFDEDFASLYSQAIADEGVETKINGGIGARDVYLSALEKGDIDIVPEYTG</sequence>
<feature type="non-terminal residue" evidence="3">
    <location>
        <position position="97"/>
    </location>
</feature>
<name>A0A364VC70_9CORY</name>
<dbReference type="RefSeq" id="WP_274520020.1">
    <property type="nucleotide sequence ID" value="NZ_PHQP01000023.1"/>
</dbReference>
<gene>
    <name evidence="3" type="ORF">CWC39_04280</name>
</gene>
<feature type="region of interest" description="Disordered" evidence="1">
    <location>
        <begin position="1"/>
        <end position="49"/>
    </location>
</feature>
<dbReference type="GO" id="GO:0043190">
    <property type="term" value="C:ATP-binding cassette (ABC) transporter complex"/>
    <property type="evidence" value="ECO:0007669"/>
    <property type="project" value="InterPro"/>
</dbReference>
<evidence type="ECO:0000313" key="3">
    <source>
        <dbReference type="EMBL" id="RAV34224.1"/>
    </source>
</evidence>
<comment type="caution">
    <text evidence="3">The sequence shown here is derived from an EMBL/GenBank/DDBJ whole genome shotgun (WGS) entry which is preliminary data.</text>
</comment>
<accession>A0A364VC70</accession>
<protein>
    <recommendedName>
        <fullName evidence="2">ABC-type glycine betaine transport system substrate-binding domain-containing protein</fullName>
    </recommendedName>
</protein>
<dbReference type="Pfam" id="PF04069">
    <property type="entry name" value="OpuAC"/>
    <property type="match status" value="1"/>
</dbReference>
<feature type="domain" description="ABC-type glycine betaine transport system substrate-binding" evidence="2">
    <location>
        <begin position="54"/>
        <end position="97"/>
    </location>
</feature>
<evidence type="ECO:0000259" key="2">
    <source>
        <dbReference type="Pfam" id="PF04069"/>
    </source>
</evidence>
<dbReference type="Gene3D" id="3.40.190.10">
    <property type="entry name" value="Periplasmic binding protein-like II"/>
    <property type="match status" value="1"/>
</dbReference>
<dbReference type="AlphaFoldDB" id="A0A364VC70"/>